<reference evidence="1 2" key="1">
    <citation type="submission" date="2024-03" db="EMBL/GenBank/DDBJ databases">
        <title>The Acrasis kona genome and developmental transcriptomes reveal deep origins of eukaryotic multicellular pathways.</title>
        <authorList>
            <person name="Sheikh S."/>
            <person name="Fu C.-J."/>
            <person name="Brown M.W."/>
            <person name="Baldauf S.L."/>
        </authorList>
    </citation>
    <scope>NUCLEOTIDE SEQUENCE [LARGE SCALE GENOMIC DNA]</scope>
    <source>
        <strain evidence="1 2">ATCC MYA-3509</strain>
    </source>
</reference>
<organism evidence="1 2">
    <name type="scientific">Acrasis kona</name>
    <dbReference type="NCBI Taxonomy" id="1008807"/>
    <lineage>
        <taxon>Eukaryota</taxon>
        <taxon>Discoba</taxon>
        <taxon>Heterolobosea</taxon>
        <taxon>Tetramitia</taxon>
        <taxon>Eutetramitia</taxon>
        <taxon>Acrasidae</taxon>
        <taxon>Acrasis</taxon>
    </lineage>
</organism>
<dbReference type="AlphaFoldDB" id="A0AAW2Z6C6"/>
<proteinExistence type="predicted"/>
<keyword evidence="2" id="KW-1185">Reference proteome</keyword>
<protein>
    <submittedName>
        <fullName evidence="1">Rundc1</fullName>
    </submittedName>
</protein>
<name>A0AAW2Z6C6_9EUKA</name>
<dbReference type="EMBL" id="JAOPGA020001080">
    <property type="protein sequence ID" value="KAL0484879.1"/>
    <property type="molecule type" value="Genomic_DNA"/>
</dbReference>
<sequence>MGSSHSTEKKEEHNTTINQTNIVNMPIISCGSGLSQGMQNSYCSALSSIDEFNKLEEGQRSDQEKRRRVREYLSRGLKQDKISMDELAHIFKTLNTYNNLGLNEGMVYEEMAALFEVDVREMNSQIQELRQRIDQPAIQNTNPDQNKEQLKLELQQFINQTIDSKVQTIMQQLQQTQAGQNQCQNQCQNQ</sequence>
<gene>
    <name evidence="1" type="ORF">AKO1_003644</name>
</gene>
<comment type="caution">
    <text evidence="1">The sequence shown here is derived from an EMBL/GenBank/DDBJ whole genome shotgun (WGS) entry which is preliminary data.</text>
</comment>
<evidence type="ECO:0000313" key="1">
    <source>
        <dbReference type="EMBL" id="KAL0484879.1"/>
    </source>
</evidence>
<evidence type="ECO:0000313" key="2">
    <source>
        <dbReference type="Proteomes" id="UP001431209"/>
    </source>
</evidence>
<dbReference type="Proteomes" id="UP001431209">
    <property type="component" value="Unassembled WGS sequence"/>
</dbReference>
<accession>A0AAW2Z6C6</accession>